<feature type="transmembrane region" description="Helical" evidence="1">
    <location>
        <begin position="45"/>
        <end position="75"/>
    </location>
</feature>
<accession>A0AAD7R9N6</accession>
<dbReference type="Proteomes" id="UP001221898">
    <property type="component" value="Unassembled WGS sequence"/>
</dbReference>
<organism evidence="2 3">
    <name type="scientific">Aldrovandia affinis</name>
    <dbReference type="NCBI Taxonomy" id="143900"/>
    <lineage>
        <taxon>Eukaryota</taxon>
        <taxon>Metazoa</taxon>
        <taxon>Chordata</taxon>
        <taxon>Craniata</taxon>
        <taxon>Vertebrata</taxon>
        <taxon>Euteleostomi</taxon>
        <taxon>Actinopterygii</taxon>
        <taxon>Neopterygii</taxon>
        <taxon>Teleostei</taxon>
        <taxon>Notacanthiformes</taxon>
        <taxon>Halosauridae</taxon>
        <taxon>Aldrovandia</taxon>
    </lineage>
</organism>
<keyword evidence="3" id="KW-1185">Reference proteome</keyword>
<reference evidence="2" key="1">
    <citation type="journal article" date="2023" name="Science">
        <title>Genome structures resolve the early diversification of teleost fishes.</title>
        <authorList>
            <person name="Parey E."/>
            <person name="Louis A."/>
            <person name="Montfort J."/>
            <person name="Bouchez O."/>
            <person name="Roques C."/>
            <person name="Iampietro C."/>
            <person name="Lluch J."/>
            <person name="Castinel A."/>
            <person name="Donnadieu C."/>
            <person name="Desvignes T."/>
            <person name="Floi Bucao C."/>
            <person name="Jouanno E."/>
            <person name="Wen M."/>
            <person name="Mejri S."/>
            <person name="Dirks R."/>
            <person name="Jansen H."/>
            <person name="Henkel C."/>
            <person name="Chen W.J."/>
            <person name="Zahm M."/>
            <person name="Cabau C."/>
            <person name="Klopp C."/>
            <person name="Thompson A.W."/>
            <person name="Robinson-Rechavi M."/>
            <person name="Braasch I."/>
            <person name="Lecointre G."/>
            <person name="Bobe J."/>
            <person name="Postlethwait J.H."/>
            <person name="Berthelot C."/>
            <person name="Roest Crollius H."/>
            <person name="Guiguen Y."/>
        </authorList>
    </citation>
    <scope>NUCLEOTIDE SEQUENCE</scope>
    <source>
        <strain evidence="2">NC1722</strain>
    </source>
</reference>
<evidence type="ECO:0000256" key="1">
    <source>
        <dbReference type="SAM" id="Phobius"/>
    </source>
</evidence>
<dbReference type="AlphaFoldDB" id="A0AAD7R9N6"/>
<keyword evidence="1" id="KW-1133">Transmembrane helix</keyword>
<proteinExistence type="predicted"/>
<keyword evidence="1" id="KW-0812">Transmembrane</keyword>
<dbReference type="EMBL" id="JAINUG010000409">
    <property type="protein sequence ID" value="KAJ8372247.1"/>
    <property type="molecule type" value="Genomic_DNA"/>
</dbReference>
<comment type="caution">
    <text evidence="2">The sequence shown here is derived from an EMBL/GenBank/DDBJ whole genome shotgun (WGS) entry which is preliminary data.</text>
</comment>
<name>A0AAD7R9N6_9TELE</name>
<evidence type="ECO:0000313" key="3">
    <source>
        <dbReference type="Proteomes" id="UP001221898"/>
    </source>
</evidence>
<evidence type="ECO:0000313" key="2">
    <source>
        <dbReference type="EMBL" id="KAJ8372247.1"/>
    </source>
</evidence>
<gene>
    <name evidence="2" type="ORF">AAFF_G00291020</name>
</gene>
<keyword evidence="1" id="KW-0472">Membrane</keyword>
<sequence>MNRRLTTALDRLHPDYMSDMHHKQECPARLHWARLFMQTQLCHCPWPACICAVLASIMALGLLIALLMCCLRTLLPPVFLVRMARYQHSGSSLFLGSKV</sequence>
<protein>
    <submittedName>
        <fullName evidence="2">Uncharacterized protein</fullName>
    </submittedName>
</protein>